<dbReference type="GeneID" id="74940995"/>
<keyword evidence="2" id="KW-0472">Membrane</keyword>
<dbReference type="KEGG" id="ssai:N0B31_01195"/>
<dbReference type="EMBL" id="CP104003">
    <property type="protein sequence ID" value="UWM54906.1"/>
    <property type="molecule type" value="Genomic_DNA"/>
</dbReference>
<accession>A0A9E7R346</accession>
<evidence type="ECO:0000313" key="4">
    <source>
        <dbReference type="Proteomes" id="UP001057580"/>
    </source>
</evidence>
<gene>
    <name evidence="3" type="ORF">N0B31_01195</name>
</gene>
<evidence type="ECO:0000256" key="2">
    <source>
        <dbReference type="SAM" id="Phobius"/>
    </source>
</evidence>
<dbReference type="Proteomes" id="UP001057580">
    <property type="component" value="Chromosome"/>
</dbReference>
<feature type="compositionally biased region" description="Basic and acidic residues" evidence="1">
    <location>
        <begin position="64"/>
        <end position="83"/>
    </location>
</feature>
<evidence type="ECO:0000313" key="3">
    <source>
        <dbReference type="EMBL" id="UWM54906.1"/>
    </source>
</evidence>
<protein>
    <submittedName>
        <fullName evidence="3">SHOCT domain-containing protein</fullName>
    </submittedName>
</protein>
<organism evidence="3 4">
    <name type="scientific">Salinirubellus salinus</name>
    <dbReference type="NCBI Taxonomy" id="1364945"/>
    <lineage>
        <taxon>Archaea</taxon>
        <taxon>Methanobacteriati</taxon>
        <taxon>Methanobacteriota</taxon>
        <taxon>Stenosarchaea group</taxon>
        <taxon>Halobacteria</taxon>
        <taxon>Halobacteriales</taxon>
        <taxon>Natronomonadaceae</taxon>
        <taxon>Salinirubellus</taxon>
    </lineage>
</organism>
<feature type="transmembrane region" description="Helical" evidence="2">
    <location>
        <begin position="12"/>
        <end position="34"/>
    </location>
</feature>
<keyword evidence="2" id="KW-0812">Transmembrane</keyword>
<keyword evidence="4" id="KW-1185">Reference proteome</keyword>
<evidence type="ECO:0000256" key="1">
    <source>
        <dbReference type="SAM" id="MobiDB-lite"/>
    </source>
</evidence>
<keyword evidence="2" id="KW-1133">Transmembrane helix</keyword>
<dbReference type="RefSeq" id="WP_260593928.1">
    <property type="nucleotide sequence ID" value="NZ_CP104003.1"/>
</dbReference>
<proteinExistence type="predicted"/>
<feature type="region of interest" description="Disordered" evidence="1">
    <location>
        <begin position="124"/>
        <end position="145"/>
    </location>
</feature>
<name>A0A9E7R346_9EURY</name>
<sequence length="145" mass="15623">MNHHESGCREPPTPLVGVVAGGVTLLVLATAFSLHALDVSWAWVVYPLGFGGVLPLAMGVAARARREEESRPTRRSPDGHHGDTPSAALDDLRLRYARGELDEAAFERRLERLLASEASEGVPDRYDEAYSAGGETPSASTTRSR</sequence>
<feature type="transmembrane region" description="Helical" evidence="2">
    <location>
        <begin position="40"/>
        <end position="62"/>
    </location>
</feature>
<reference evidence="3" key="1">
    <citation type="submission" date="2022-09" db="EMBL/GenBank/DDBJ databases">
        <title>Diverse halophilic archaea isolated from saline environments.</title>
        <authorList>
            <person name="Cui H.-L."/>
        </authorList>
    </citation>
    <scope>NUCLEOTIDE SEQUENCE</scope>
    <source>
        <strain evidence="3">ZS-35-S2</strain>
    </source>
</reference>
<feature type="region of interest" description="Disordered" evidence="1">
    <location>
        <begin position="61"/>
        <end position="90"/>
    </location>
</feature>
<dbReference type="AlphaFoldDB" id="A0A9E7R346"/>